<dbReference type="EMBL" id="JACBKZ010000012">
    <property type="protein sequence ID" value="KAF5938246.1"/>
    <property type="molecule type" value="Genomic_DNA"/>
</dbReference>
<dbReference type="CDD" id="cd22157">
    <property type="entry name" value="F-box_AtFBW1-like"/>
    <property type="match status" value="1"/>
</dbReference>
<dbReference type="PANTHER" id="PTHR31672">
    <property type="entry name" value="BNACNNG10540D PROTEIN"/>
    <property type="match status" value="1"/>
</dbReference>
<dbReference type="AlphaFoldDB" id="A0A7J7GFX2"/>
<dbReference type="PANTHER" id="PTHR31672:SF10">
    <property type="entry name" value="F-BOX DOMAIN-CONTAINING PROTEIN"/>
    <property type="match status" value="1"/>
</dbReference>
<name>A0A7J7GFX2_CAMSI</name>
<dbReference type="InterPro" id="IPR050796">
    <property type="entry name" value="SCF_F-box_component"/>
</dbReference>
<dbReference type="InterPro" id="IPR017451">
    <property type="entry name" value="F-box-assoc_interact_dom"/>
</dbReference>
<dbReference type="SUPFAM" id="SSF81383">
    <property type="entry name" value="F-box domain"/>
    <property type="match status" value="1"/>
</dbReference>
<proteinExistence type="predicted"/>
<dbReference type="InterPro" id="IPR013187">
    <property type="entry name" value="F-box-assoc_dom_typ3"/>
</dbReference>
<evidence type="ECO:0000259" key="1">
    <source>
        <dbReference type="PROSITE" id="PS50181"/>
    </source>
</evidence>
<dbReference type="Pfam" id="PF00646">
    <property type="entry name" value="F-box"/>
    <property type="match status" value="1"/>
</dbReference>
<sequence length="329" mass="38846">MLSNSDQNLPEDVVNEILSRLPVKSLLRFKYVYRYWYTLIKSPDFISKHFNQENNNGRLLVQHYISDIDRYAIALFPDETLADIPPLHENLGHLQSLKDIGNVVGPIDDIFLLHIPGYYSNSDRMALWNPAMREFNRLHVLEPIFPLNFHALTSVVGFGLDPLTRDYKIIWIHYFVERIGDETYDIDYPYHVAAIYTLSKESWRHFDLLTIPKDRNIYNSLCATCINKAYYWLSGLDYSEHRILSFHMRLKEFREKEGPDHPEPQWGFLSLYNDSIGLFLCQTGVILQSIIDIWVMEEEGCWTKLITVNPFPEVFLPREFWKEELLFES</sequence>
<dbReference type="NCBIfam" id="TIGR01640">
    <property type="entry name" value="F_box_assoc_1"/>
    <property type="match status" value="1"/>
</dbReference>
<dbReference type="Proteomes" id="UP000593564">
    <property type="component" value="Unassembled WGS sequence"/>
</dbReference>
<organism evidence="2 3">
    <name type="scientific">Camellia sinensis</name>
    <name type="common">Tea plant</name>
    <name type="synonym">Thea sinensis</name>
    <dbReference type="NCBI Taxonomy" id="4442"/>
    <lineage>
        <taxon>Eukaryota</taxon>
        <taxon>Viridiplantae</taxon>
        <taxon>Streptophyta</taxon>
        <taxon>Embryophyta</taxon>
        <taxon>Tracheophyta</taxon>
        <taxon>Spermatophyta</taxon>
        <taxon>Magnoliopsida</taxon>
        <taxon>eudicotyledons</taxon>
        <taxon>Gunneridae</taxon>
        <taxon>Pentapetalae</taxon>
        <taxon>asterids</taxon>
        <taxon>Ericales</taxon>
        <taxon>Theaceae</taxon>
        <taxon>Camellia</taxon>
    </lineage>
</organism>
<gene>
    <name evidence="2" type="ORF">HYC85_025752</name>
</gene>
<dbReference type="InterPro" id="IPR001810">
    <property type="entry name" value="F-box_dom"/>
</dbReference>
<accession>A0A7J7GFX2</accession>
<dbReference type="PROSITE" id="PS50181">
    <property type="entry name" value="FBOX"/>
    <property type="match status" value="1"/>
</dbReference>
<dbReference type="InterPro" id="IPR036047">
    <property type="entry name" value="F-box-like_dom_sf"/>
</dbReference>
<protein>
    <recommendedName>
        <fullName evidence="1">F-box domain-containing protein</fullName>
    </recommendedName>
</protein>
<feature type="domain" description="F-box" evidence="1">
    <location>
        <begin position="3"/>
        <end position="53"/>
    </location>
</feature>
<keyword evidence="3" id="KW-1185">Reference proteome</keyword>
<reference evidence="2 3" key="2">
    <citation type="submission" date="2020-07" db="EMBL/GenBank/DDBJ databases">
        <title>Genome assembly of wild tea tree DASZ reveals pedigree and selection history of tea varieties.</title>
        <authorList>
            <person name="Zhang W."/>
        </authorList>
    </citation>
    <scope>NUCLEOTIDE SEQUENCE [LARGE SCALE GENOMIC DNA]</scope>
    <source>
        <strain evidence="3">cv. G240</strain>
        <tissue evidence="2">Leaf</tissue>
    </source>
</reference>
<evidence type="ECO:0000313" key="3">
    <source>
        <dbReference type="Proteomes" id="UP000593564"/>
    </source>
</evidence>
<dbReference type="Gene3D" id="1.20.1280.50">
    <property type="match status" value="1"/>
</dbReference>
<comment type="caution">
    <text evidence="2">The sequence shown here is derived from an EMBL/GenBank/DDBJ whole genome shotgun (WGS) entry which is preliminary data.</text>
</comment>
<evidence type="ECO:0000313" key="2">
    <source>
        <dbReference type="EMBL" id="KAF5938246.1"/>
    </source>
</evidence>
<dbReference type="SMART" id="SM00256">
    <property type="entry name" value="FBOX"/>
    <property type="match status" value="1"/>
</dbReference>
<reference evidence="3" key="1">
    <citation type="journal article" date="2020" name="Nat. Commun.">
        <title>Genome assembly of wild tea tree DASZ reveals pedigree and selection history of tea varieties.</title>
        <authorList>
            <person name="Zhang W."/>
            <person name="Zhang Y."/>
            <person name="Qiu H."/>
            <person name="Guo Y."/>
            <person name="Wan H."/>
            <person name="Zhang X."/>
            <person name="Scossa F."/>
            <person name="Alseekh S."/>
            <person name="Zhang Q."/>
            <person name="Wang P."/>
            <person name="Xu L."/>
            <person name="Schmidt M.H."/>
            <person name="Jia X."/>
            <person name="Li D."/>
            <person name="Zhu A."/>
            <person name="Guo F."/>
            <person name="Chen W."/>
            <person name="Ni D."/>
            <person name="Usadel B."/>
            <person name="Fernie A.R."/>
            <person name="Wen W."/>
        </authorList>
    </citation>
    <scope>NUCLEOTIDE SEQUENCE [LARGE SCALE GENOMIC DNA]</scope>
    <source>
        <strain evidence="3">cv. G240</strain>
    </source>
</reference>
<dbReference type="Pfam" id="PF08268">
    <property type="entry name" value="FBA_3"/>
    <property type="match status" value="1"/>
</dbReference>